<dbReference type="EC" id="2.7.11.-" evidence="9"/>
<evidence type="ECO:0000256" key="2">
    <source>
        <dbReference type="ARBA" id="ARBA00022741"/>
    </source>
</evidence>
<dbReference type="EMBL" id="MKKU01000079">
    <property type="protein sequence ID" value="RNF25645.1"/>
    <property type="molecule type" value="Genomic_DNA"/>
</dbReference>
<feature type="binding site" evidence="6">
    <location>
        <position position="218"/>
    </location>
    <ligand>
        <name>ATP</name>
        <dbReference type="ChEBI" id="CHEBI:30616"/>
    </ligand>
</feature>
<dbReference type="InterPro" id="IPR008271">
    <property type="entry name" value="Ser/Thr_kinase_AS"/>
</dbReference>
<dbReference type="PANTHER" id="PTHR11042:SF186">
    <property type="entry name" value="KINASE, PUTATIVE-RELATED"/>
    <property type="match status" value="1"/>
</dbReference>
<evidence type="ECO:0000256" key="3">
    <source>
        <dbReference type="ARBA" id="ARBA00022777"/>
    </source>
</evidence>
<evidence type="ECO:0000313" key="10">
    <source>
        <dbReference type="Proteomes" id="UP000284403"/>
    </source>
</evidence>
<dbReference type="Gene3D" id="1.10.510.10">
    <property type="entry name" value="Transferase(Phosphotransferase) domain 1"/>
    <property type="match status" value="1"/>
</dbReference>
<dbReference type="InterPro" id="IPR050339">
    <property type="entry name" value="CC_SR_Kinase"/>
</dbReference>
<dbReference type="Proteomes" id="UP000284403">
    <property type="component" value="Unassembled WGS sequence"/>
</dbReference>
<proteinExistence type="inferred from homology"/>
<dbReference type="Pfam" id="PF00069">
    <property type="entry name" value="Pkinase"/>
    <property type="match status" value="1"/>
</dbReference>
<keyword evidence="4 6" id="KW-0067">ATP-binding</keyword>
<keyword evidence="3 9" id="KW-0418">Kinase</keyword>
<keyword evidence="10" id="KW-1185">Reference proteome</keyword>
<reference evidence="9 10" key="1">
    <citation type="journal article" date="2018" name="BMC Genomics">
        <title>Genomic comparison of Trypanosoma conorhini and Trypanosoma rangeli to Trypanosoma cruzi strains of high and low virulence.</title>
        <authorList>
            <person name="Bradwell K.R."/>
            <person name="Koparde V.N."/>
            <person name="Matveyev A.V."/>
            <person name="Serrano M.G."/>
            <person name="Alves J.M."/>
            <person name="Parikh H."/>
            <person name="Huang B."/>
            <person name="Lee V."/>
            <person name="Espinosa-Alvarez O."/>
            <person name="Ortiz P.A."/>
            <person name="Costa-Martins A.G."/>
            <person name="Teixeira M.M."/>
            <person name="Buck G.A."/>
        </authorList>
    </citation>
    <scope>NUCLEOTIDE SEQUENCE [LARGE SCALE GENOMIC DNA]</scope>
    <source>
        <strain evidence="9 10">025E</strain>
    </source>
</reference>
<comment type="caution">
    <text evidence="9">The sequence shown here is derived from an EMBL/GenBank/DDBJ whole genome shotgun (WGS) entry which is preliminary data.</text>
</comment>
<dbReference type="Gene3D" id="3.30.200.20">
    <property type="entry name" value="Phosphorylase Kinase, domain 1"/>
    <property type="match status" value="1"/>
</dbReference>
<keyword evidence="2 6" id="KW-0547">Nucleotide-binding</keyword>
<evidence type="ECO:0000313" key="9">
    <source>
        <dbReference type="EMBL" id="RNF25645.1"/>
    </source>
</evidence>
<evidence type="ECO:0000256" key="5">
    <source>
        <dbReference type="ARBA" id="ARBA00037982"/>
    </source>
</evidence>
<dbReference type="PROSITE" id="PS50011">
    <property type="entry name" value="PROTEIN_KINASE_DOM"/>
    <property type="match status" value="1"/>
</dbReference>
<dbReference type="PROSITE" id="PS00108">
    <property type="entry name" value="PROTEIN_KINASE_ST"/>
    <property type="match status" value="1"/>
</dbReference>
<evidence type="ECO:0000256" key="7">
    <source>
        <dbReference type="SAM" id="MobiDB-lite"/>
    </source>
</evidence>
<dbReference type="InterPro" id="IPR000719">
    <property type="entry name" value="Prot_kinase_dom"/>
</dbReference>
<dbReference type="GO" id="GO:0005634">
    <property type="term" value="C:nucleus"/>
    <property type="evidence" value="ECO:0007669"/>
    <property type="project" value="TreeGrafter"/>
</dbReference>
<keyword evidence="1 9" id="KW-0808">Transferase</keyword>
<dbReference type="PANTHER" id="PTHR11042">
    <property type="entry name" value="EUKARYOTIC TRANSLATION INITIATION FACTOR 2-ALPHA KINASE EIF2-ALPHA KINASE -RELATED"/>
    <property type="match status" value="1"/>
</dbReference>
<accession>A0A422Q6N2</accession>
<dbReference type="GO" id="GO:0005737">
    <property type="term" value="C:cytoplasm"/>
    <property type="evidence" value="ECO:0007669"/>
    <property type="project" value="TreeGrafter"/>
</dbReference>
<gene>
    <name evidence="9" type="ORF">Tco025E_02205</name>
</gene>
<dbReference type="RefSeq" id="XP_029230851.1">
    <property type="nucleotide sequence ID" value="XM_029369134.1"/>
</dbReference>
<dbReference type="OrthoDB" id="5337378at2759"/>
<evidence type="ECO:0000256" key="1">
    <source>
        <dbReference type="ARBA" id="ARBA00022679"/>
    </source>
</evidence>
<organism evidence="9 10">
    <name type="scientific">Trypanosoma conorhini</name>
    <dbReference type="NCBI Taxonomy" id="83891"/>
    <lineage>
        <taxon>Eukaryota</taxon>
        <taxon>Discoba</taxon>
        <taxon>Euglenozoa</taxon>
        <taxon>Kinetoplastea</taxon>
        <taxon>Metakinetoplastina</taxon>
        <taxon>Trypanosomatida</taxon>
        <taxon>Trypanosomatidae</taxon>
        <taxon>Trypanosoma</taxon>
    </lineage>
</organism>
<feature type="domain" description="Protein kinase" evidence="8">
    <location>
        <begin position="189"/>
        <end position="487"/>
    </location>
</feature>
<dbReference type="GO" id="GO:0004672">
    <property type="term" value="F:protein kinase activity"/>
    <property type="evidence" value="ECO:0007669"/>
    <property type="project" value="InterPro"/>
</dbReference>
<protein>
    <submittedName>
        <fullName evidence="9">Protein kinase Wee90</fullName>
        <ecNumber evidence="9">2.7.11.-</ecNumber>
    </submittedName>
</protein>
<evidence type="ECO:0000259" key="8">
    <source>
        <dbReference type="PROSITE" id="PS50011"/>
    </source>
</evidence>
<name>A0A422Q6N2_9TRYP</name>
<comment type="similarity">
    <text evidence="5">Belongs to the protein kinase superfamily. Ser/Thr protein kinase family. GCN2 subfamily.</text>
</comment>
<dbReference type="GeneID" id="40315816"/>
<dbReference type="SUPFAM" id="SSF56112">
    <property type="entry name" value="Protein kinase-like (PK-like)"/>
    <property type="match status" value="1"/>
</dbReference>
<dbReference type="PROSITE" id="PS00107">
    <property type="entry name" value="PROTEIN_KINASE_ATP"/>
    <property type="match status" value="1"/>
</dbReference>
<evidence type="ECO:0000256" key="4">
    <source>
        <dbReference type="ARBA" id="ARBA00022840"/>
    </source>
</evidence>
<feature type="region of interest" description="Disordered" evidence="7">
    <location>
        <begin position="22"/>
        <end position="47"/>
    </location>
</feature>
<sequence length="580" mass="64271">MGTLAPPATALEIDNSVVNRDDFSTPLAVPQNPSSWLPPPVPKTPAKQRRTVHHSRNEMRGAPLNNCQRGPRNAVQDIRKGLASRKRTSSDLSQFSALQLDETEISMPIISQDDAAEVTRRCGGRPAAPPDFFSAAVLFPSQTVSSQGDWLPRRGQSASFIRASPEGPDQSQADTECSNFFTRRILTDYREIKDLGSGSFGKVTLYEETRTGALVAVKMLPPLTHAEQRQRFLQEKEILTLARGFPHVVRLLEAWEEGSIPQMYLQMEYCKGGSVANMADLRRKRGERWDERELFIFLGHMALALDALHSANIVHMDFKPDNVLIDGDGNYKLSDFGCSVALNDKGRPRRCCTSRNQRTSNMSPMVNGSAMMDLTGLSMPTQLSTMSVEEGDCRYVCADMLNQKQHPKAGDIFSFGISLFELMSGEALPQHGTPFLDLRSELPVALLESRGYSRPLIDLVGLLMHNDPTARPTARDVLRFFHLPPRVPELVAKWSAAEETCESEDPSILLEMRFVHAALEVSSRLVDAARRALEVASPNNNSGGGNCATDGDAVWRRPRLEIEESCTPKTPVIIRRLGCT</sequence>
<dbReference type="AlphaFoldDB" id="A0A422Q6N2"/>
<evidence type="ECO:0000256" key="6">
    <source>
        <dbReference type="PROSITE-ProRule" id="PRU10141"/>
    </source>
</evidence>
<dbReference type="InterPro" id="IPR017441">
    <property type="entry name" value="Protein_kinase_ATP_BS"/>
</dbReference>
<dbReference type="GO" id="GO:0005524">
    <property type="term" value="F:ATP binding"/>
    <property type="evidence" value="ECO:0007669"/>
    <property type="project" value="UniProtKB-UniRule"/>
</dbReference>
<dbReference type="InterPro" id="IPR011009">
    <property type="entry name" value="Kinase-like_dom_sf"/>
</dbReference>